<comment type="caution">
    <text evidence="2">The sequence shown here is derived from an EMBL/GenBank/DDBJ whole genome shotgun (WGS) entry which is preliminary data.</text>
</comment>
<reference evidence="2 3" key="1">
    <citation type="submission" date="2024-09" db="EMBL/GenBank/DDBJ databases">
        <title>Chromosome-scale assembly of Riccia sorocarpa.</title>
        <authorList>
            <person name="Paukszto L."/>
        </authorList>
    </citation>
    <scope>NUCLEOTIDE SEQUENCE [LARGE SCALE GENOMIC DNA]</scope>
    <source>
        <strain evidence="2">LP-2024</strain>
        <tissue evidence="2">Aerial parts of the thallus</tissue>
    </source>
</reference>
<gene>
    <name evidence="2" type="ORF">R1sor_024281</name>
</gene>
<protein>
    <submittedName>
        <fullName evidence="2">Uncharacterized protein</fullName>
    </submittedName>
</protein>
<feature type="region of interest" description="Disordered" evidence="1">
    <location>
        <begin position="55"/>
        <end position="74"/>
    </location>
</feature>
<organism evidence="2 3">
    <name type="scientific">Riccia sorocarpa</name>
    <dbReference type="NCBI Taxonomy" id="122646"/>
    <lineage>
        <taxon>Eukaryota</taxon>
        <taxon>Viridiplantae</taxon>
        <taxon>Streptophyta</taxon>
        <taxon>Embryophyta</taxon>
        <taxon>Marchantiophyta</taxon>
        <taxon>Marchantiopsida</taxon>
        <taxon>Marchantiidae</taxon>
        <taxon>Marchantiales</taxon>
        <taxon>Ricciaceae</taxon>
        <taxon>Riccia</taxon>
    </lineage>
</organism>
<sequence>MEEHVEREELEGGRGRHVTRNEVDVVSTGEHKRFAFLRDEQGIKDVDDFSVDKLLSPQELQAPPARRDIDGADFEDDLSKERIRLQSYHSHEGCASTSNSVGSYSP</sequence>
<dbReference type="EMBL" id="JBJQOH010000007">
    <property type="protein sequence ID" value="KAL3681325.1"/>
    <property type="molecule type" value="Genomic_DNA"/>
</dbReference>
<dbReference type="Proteomes" id="UP001633002">
    <property type="component" value="Unassembled WGS sequence"/>
</dbReference>
<name>A0ABD3GTB4_9MARC</name>
<keyword evidence="3" id="KW-1185">Reference proteome</keyword>
<feature type="region of interest" description="Disordered" evidence="1">
    <location>
        <begin position="1"/>
        <end position="22"/>
    </location>
</feature>
<dbReference type="AlphaFoldDB" id="A0ABD3GTB4"/>
<proteinExistence type="predicted"/>
<accession>A0ABD3GTB4</accession>
<evidence type="ECO:0000313" key="2">
    <source>
        <dbReference type="EMBL" id="KAL3681325.1"/>
    </source>
</evidence>
<evidence type="ECO:0000313" key="3">
    <source>
        <dbReference type="Proteomes" id="UP001633002"/>
    </source>
</evidence>
<evidence type="ECO:0000256" key="1">
    <source>
        <dbReference type="SAM" id="MobiDB-lite"/>
    </source>
</evidence>